<dbReference type="EMBL" id="QFWV02000008">
    <property type="protein sequence ID" value="RKF05870.1"/>
    <property type="molecule type" value="Genomic_DNA"/>
</dbReference>
<dbReference type="PANTHER" id="PTHR43544:SF7">
    <property type="entry name" value="NADB-LER2"/>
    <property type="match status" value="1"/>
</dbReference>
<protein>
    <submittedName>
        <fullName evidence="4">SDR family NAD(P)-dependent oxidoreductase</fullName>
    </submittedName>
</protein>
<dbReference type="InterPro" id="IPR002347">
    <property type="entry name" value="SDR_fam"/>
</dbReference>
<accession>A0A3A8ADY8</accession>
<keyword evidence="1" id="KW-0521">NADP</keyword>
<keyword evidence="5" id="KW-1185">Reference proteome</keyword>
<reference evidence="4 5" key="1">
    <citation type="journal article" date="2018" name="Int. J. Syst. Bacteriol.">
        <title>Oceaniradius stylonemae gen. nov., sp. nov., isolated from a red alga, Stylonema cornu-cervi.</title>
        <authorList>
            <person name="Jeong S."/>
        </authorList>
    </citation>
    <scope>NUCLEOTIDE SEQUENCE [LARGE SCALE GENOMIC DNA]</scope>
    <source>
        <strain evidence="4 5">StC1</strain>
    </source>
</reference>
<dbReference type="PRINTS" id="PR00080">
    <property type="entry name" value="SDRFAMILY"/>
</dbReference>
<organism evidence="4 5">
    <name type="scientific">Oceaniradius stylonematis</name>
    <dbReference type="NCBI Taxonomy" id="2184161"/>
    <lineage>
        <taxon>Bacteria</taxon>
        <taxon>Pseudomonadati</taxon>
        <taxon>Pseudomonadota</taxon>
        <taxon>Alphaproteobacteria</taxon>
        <taxon>Hyphomicrobiales</taxon>
        <taxon>Ahrensiaceae</taxon>
        <taxon>Oceaniradius</taxon>
    </lineage>
</organism>
<evidence type="ECO:0000256" key="3">
    <source>
        <dbReference type="RuleBase" id="RU000363"/>
    </source>
</evidence>
<proteinExistence type="inferred from homology"/>
<dbReference type="PRINTS" id="PR00081">
    <property type="entry name" value="GDHRDH"/>
</dbReference>
<evidence type="ECO:0000313" key="4">
    <source>
        <dbReference type="EMBL" id="RKF05870.1"/>
    </source>
</evidence>
<dbReference type="Pfam" id="PF00106">
    <property type="entry name" value="adh_short"/>
    <property type="match status" value="1"/>
</dbReference>
<dbReference type="InterPro" id="IPR036291">
    <property type="entry name" value="NAD(P)-bd_dom_sf"/>
</dbReference>
<sequence>MSDLLQEAAMKTVLITGANRGLGLEAAHQLGEKGFHVFAGVRNPEAGRRAEALLRGAGIAADFVELDMRAPETIEAAADTIWHSAGQLDVLINNAAVHYDTHQRVGAPDFAIVEEALAVNTVGAWRMAVAALPLLRRSEAPRIVNVSSESGAWSSMTGTTPAYSLSKLGLNGLTRMMASEFRRDGILVNAVCPGWTATDMGGGGRPVPEGARGIVWAATLPDDGPTGGFFRDGKPIDW</sequence>
<keyword evidence="2" id="KW-0560">Oxidoreductase</keyword>
<dbReference type="OrthoDB" id="9785826at2"/>
<comment type="similarity">
    <text evidence="3">Belongs to the short-chain dehydrogenases/reductases (SDR) family.</text>
</comment>
<gene>
    <name evidence="4" type="ORF">DEM25_014955</name>
</gene>
<name>A0A3A8ADY8_9HYPH</name>
<dbReference type="InterPro" id="IPR051468">
    <property type="entry name" value="Fungal_SecMetab_SDRs"/>
</dbReference>
<dbReference type="PANTHER" id="PTHR43544">
    <property type="entry name" value="SHORT-CHAIN DEHYDROGENASE/REDUCTASE"/>
    <property type="match status" value="1"/>
</dbReference>
<dbReference type="GO" id="GO:0016491">
    <property type="term" value="F:oxidoreductase activity"/>
    <property type="evidence" value="ECO:0007669"/>
    <property type="project" value="UniProtKB-KW"/>
</dbReference>
<dbReference type="Proteomes" id="UP000246132">
    <property type="component" value="Unassembled WGS sequence"/>
</dbReference>
<evidence type="ECO:0000313" key="5">
    <source>
        <dbReference type="Proteomes" id="UP000246132"/>
    </source>
</evidence>
<dbReference type="Gene3D" id="3.40.50.720">
    <property type="entry name" value="NAD(P)-binding Rossmann-like Domain"/>
    <property type="match status" value="1"/>
</dbReference>
<dbReference type="GO" id="GO:0005737">
    <property type="term" value="C:cytoplasm"/>
    <property type="evidence" value="ECO:0007669"/>
    <property type="project" value="TreeGrafter"/>
</dbReference>
<dbReference type="AlphaFoldDB" id="A0A3A8ADY8"/>
<dbReference type="SUPFAM" id="SSF51735">
    <property type="entry name" value="NAD(P)-binding Rossmann-fold domains"/>
    <property type="match status" value="1"/>
</dbReference>
<evidence type="ECO:0000256" key="2">
    <source>
        <dbReference type="ARBA" id="ARBA00023002"/>
    </source>
</evidence>
<comment type="caution">
    <text evidence="4">The sequence shown here is derived from an EMBL/GenBank/DDBJ whole genome shotgun (WGS) entry which is preliminary data.</text>
</comment>
<evidence type="ECO:0000256" key="1">
    <source>
        <dbReference type="ARBA" id="ARBA00022857"/>
    </source>
</evidence>